<proteinExistence type="predicted"/>
<evidence type="ECO:0008006" key="3">
    <source>
        <dbReference type="Google" id="ProtNLM"/>
    </source>
</evidence>
<comment type="caution">
    <text evidence="1">The sequence shown here is derived from an EMBL/GenBank/DDBJ whole genome shotgun (WGS) entry which is preliminary data.</text>
</comment>
<keyword evidence="2" id="KW-1185">Reference proteome</keyword>
<sequence>MRIIPVLIIGWLLLPFQLQAQDLLYTLQFNGGMPVRDLQNKVGTLFFPELNLAGYYQAPFKPIEVGINLGYSIYGTQVERRNDLFASSNQDLRIRRNNNLLTFMGVFRYTFELDARVIPFIEVQMGANYFYTRYKIRETRFAEPFEQGRDFSDWVLGYRGGGGIKIPFKNPQKGYSEIRLLYHESGPVSFLRRQDTSFDPNTRTFDYHPTRSPFQLLQLGFGVVMPIYSED</sequence>
<evidence type="ECO:0000313" key="1">
    <source>
        <dbReference type="EMBL" id="GHB32990.1"/>
    </source>
</evidence>
<dbReference type="Gene3D" id="2.40.160.20">
    <property type="match status" value="1"/>
</dbReference>
<name>A0A8J3CVQ6_9BACT</name>
<protein>
    <recommendedName>
        <fullName evidence="3">Outer membrane protein beta-barrel domain-containing protein</fullName>
    </recommendedName>
</protein>
<reference evidence="1" key="1">
    <citation type="journal article" date="2014" name="Int. J. Syst. Evol. Microbiol.">
        <title>Complete genome sequence of Corynebacterium casei LMG S-19264T (=DSM 44701T), isolated from a smear-ripened cheese.</title>
        <authorList>
            <consortium name="US DOE Joint Genome Institute (JGI-PGF)"/>
            <person name="Walter F."/>
            <person name="Albersmeier A."/>
            <person name="Kalinowski J."/>
            <person name="Ruckert C."/>
        </authorList>
    </citation>
    <scope>NUCLEOTIDE SEQUENCE</scope>
    <source>
        <strain evidence="1">KCTC 23224</strain>
    </source>
</reference>
<dbReference type="EMBL" id="BMYF01000006">
    <property type="protein sequence ID" value="GHB32990.1"/>
    <property type="molecule type" value="Genomic_DNA"/>
</dbReference>
<dbReference type="Proteomes" id="UP000642809">
    <property type="component" value="Unassembled WGS sequence"/>
</dbReference>
<reference evidence="1" key="2">
    <citation type="submission" date="2020-09" db="EMBL/GenBank/DDBJ databases">
        <authorList>
            <person name="Sun Q."/>
            <person name="Kim S."/>
        </authorList>
    </citation>
    <scope>NUCLEOTIDE SEQUENCE</scope>
    <source>
        <strain evidence="1">KCTC 23224</strain>
    </source>
</reference>
<dbReference type="SUPFAM" id="SSF56925">
    <property type="entry name" value="OMPA-like"/>
    <property type="match status" value="1"/>
</dbReference>
<gene>
    <name evidence="1" type="ORF">GCM10008106_12360</name>
</gene>
<accession>A0A8J3CVQ6</accession>
<evidence type="ECO:0000313" key="2">
    <source>
        <dbReference type="Proteomes" id="UP000642809"/>
    </source>
</evidence>
<dbReference type="RefSeq" id="WP_189579612.1">
    <property type="nucleotide sequence ID" value="NZ_BMYF01000006.1"/>
</dbReference>
<dbReference type="AlphaFoldDB" id="A0A8J3CVQ6"/>
<organism evidence="1 2">
    <name type="scientific">Mongoliitalea lutea</name>
    <dbReference type="NCBI Taxonomy" id="849756"/>
    <lineage>
        <taxon>Bacteria</taxon>
        <taxon>Pseudomonadati</taxon>
        <taxon>Bacteroidota</taxon>
        <taxon>Cytophagia</taxon>
        <taxon>Cytophagales</taxon>
        <taxon>Cyclobacteriaceae</taxon>
        <taxon>Mongoliitalea</taxon>
    </lineage>
</organism>
<dbReference type="InterPro" id="IPR011250">
    <property type="entry name" value="OMP/PagP_B-barrel"/>
</dbReference>